<dbReference type="OrthoDB" id="9182641at2"/>
<organism evidence="1 2">
    <name type="scientific">Roseateles asaccharophilus</name>
    <dbReference type="NCBI Taxonomy" id="582607"/>
    <lineage>
        <taxon>Bacteria</taxon>
        <taxon>Pseudomonadati</taxon>
        <taxon>Pseudomonadota</taxon>
        <taxon>Betaproteobacteria</taxon>
        <taxon>Burkholderiales</taxon>
        <taxon>Sphaerotilaceae</taxon>
        <taxon>Roseateles</taxon>
    </lineage>
</organism>
<sequence>MHQDVVLWRVVYTHRANLTSGPFAAGPWHPDKGYIEHCAAQLRNYDLQVGVQSNQQATKAVSTWIKAD</sequence>
<name>A0A4R6N851_9BURK</name>
<gene>
    <name evidence="1" type="ORF">DFR39_10233</name>
</gene>
<accession>A0A4R6N851</accession>
<protein>
    <submittedName>
        <fullName evidence="1">Uncharacterized protein</fullName>
    </submittedName>
</protein>
<keyword evidence="2" id="KW-1185">Reference proteome</keyword>
<reference evidence="1 2" key="1">
    <citation type="submission" date="2019-03" db="EMBL/GenBank/DDBJ databases">
        <title>Genomic Encyclopedia of Type Strains, Phase IV (KMG-IV): sequencing the most valuable type-strain genomes for metagenomic binning, comparative biology and taxonomic classification.</title>
        <authorList>
            <person name="Goeker M."/>
        </authorList>
    </citation>
    <scope>NUCLEOTIDE SEQUENCE [LARGE SCALE GENOMIC DNA]</scope>
    <source>
        <strain evidence="1 2">DSM 25082</strain>
    </source>
</reference>
<dbReference type="RefSeq" id="WP_133602452.1">
    <property type="nucleotide sequence ID" value="NZ_JAUFPJ010000002.1"/>
</dbReference>
<dbReference type="Proteomes" id="UP000295357">
    <property type="component" value="Unassembled WGS sequence"/>
</dbReference>
<evidence type="ECO:0000313" key="1">
    <source>
        <dbReference type="EMBL" id="TDP11662.1"/>
    </source>
</evidence>
<proteinExistence type="predicted"/>
<comment type="caution">
    <text evidence="1">The sequence shown here is derived from an EMBL/GenBank/DDBJ whole genome shotgun (WGS) entry which is preliminary data.</text>
</comment>
<dbReference type="AlphaFoldDB" id="A0A4R6N851"/>
<evidence type="ECO:0000313" key="2">
    <source>
        <dbReference type="Proteomes" id="UP000295357"/>
    </source>
</evidence>
<dbReference type="EMBL" id="SNXE01000002">
    <property type="protein sequence ID" value="TDP11662.1"/>
    <property type="molecule type" value="Genomic_DNA"/>
</dbReference>